<dbReference type="EMBL" id="VSSQ01073577">
    <property type="protein sequence ID" value="MPN24659.1"/>
    <property type="molecule type" value="Genomic_DNA"/>
</dbReference>
<dbReference type="GO" id="GO:0032993">
    <property type="term" value="C:protein-DNA complex"/>
    <property type="evidence" value="ECO:0007669"/>
    <property type="project" value="TreeGrafter"/>
</dbReference>
<comment type="caution">
    <text evidence="6">The sequence shown here is derived from an EMBL/GenBank/DDBJ whole genome shotgun (WGS) entry which is preliminary data.</text>
</comment>
<dbReference type="GO" id="GO:0003700">
    <property type="term" value="F:DNA-binding transcription factor activity"/>
    <property type="evidence" value="ECO:0007669"/>
    <property type="project" value="TreeGrafter"/>
</dbReference>
<protein>
    <recommendedName>
        <fullName evidence="5">LysR substrate-binding domain-containing protein</fullName>
    </recommendedName>
</protein>
<dbReference type="GO" id="GO:0003677">
    <property type="term" value="F:DNA binding"/>
    <property type="evidence" value="ECO:0007669"/>
    <property type="project" value="UniProtKB-KW"/>
</dbReference>
<evidence type="ECO:0000256" key="3">
    <source>
        <dbReference type="ARBA" id="ARBA00023125"/>
    </source>
</evidence>
<gene>
    <name evidence="6" type="ORF">SDC9_172061</name>
</gene>
<dbReference type="PANTHER" id="PTHR30346">
    <property type="entry name" value="TRANSCRIPTIONAL DUAL REGULATOR HCAR-RELATED"/>
    <property type="match status" value="1"/>
</dbReference>
<comment type="similarity">
    <text evidence="1">Belongs to the LysR transcriptional regulatory family.</text>
</comment>
<feature type="domain" description="LysR substrate-binding" evidence="5">
    <location>
        <begin position="5"/>
        <end position="135"/>
    </location>
</feature>
<proteinExistence type="inferred from homology"/>
<keyword evidence="3" id="KW-0238">DNA-binding</keyword>
<dbReference type="InterPro" id="IPR005119">
    <property type="entry name" value="LysR_subst-bd"/>
</dbReference>
<evidence type="ECO:0000313" key="6">
    <source>
        <dbReference type="EMBL" id="MPN24659.1"/>
    </source>
</evidence>
<evidence type="ECO:0000259" key="5">
    <source>
        <dbReference type="Pfam" id="PF03466"/>
    </source>
</evidence>
<dbReference type="Pfam" id="PF03466">
    <property type="entry name" value="LysR_substrate"/>
    <property type="match status" value="1"/>
</dbReference>
<keyword evidence="4" id="KW-0804">Transcription</keyword>
<name>A0A645GFV2_9ZZZZ</name>
<dbReference type="CDD" id="cd08414">
    <property type="entry name" value="PBP2_LTTR_aromatics_like"/>
    <property type="match status" value="1"/>
</dbReference>
<dbReference type="PANTHER" id="PTHR30346:SF17">
    <property type="entry name" value="LYSR FAMILY TRANSCRIPTIONAL REGULATOR"/>
    <property type="match status" value="1"/>
</dbReference>
<evidence type="ECO:0000256" key="1">
    <source>
        <dbReference type="ARBA" id="ARBA00009437"/>
    </source>
</evidence>
<keyword evidence="2" id="KW-0805">Transcription regulation</keyword>
<reference evidence="6" key="1">
    <citation type="submission" date="2019-08" db="EMBL/GenBank/DDBJ databases">
        <authorList>
            <person name="Kucharzyk K."/>
            <person name="Murdoch R.W."/>
            <person name="Higgins S."/>
            <person name="Loffler F."/>
        </authorList>
    </citation>
    <scope>NUCLEOTIDE SEQUENCE</scope>
</reference>
<dbReference type="AlphaFoldDB" id="A0A645GFV2"/>
<sequence>MRRTDEVALRHLAAERLVVALPSRHPMAAVPALATADLAEERFVSAVHRERGGLARCVTDLCLKRGFVPRLGPAISRKTSMLTLVAAGFGIAVIPEGMQKLATPGIDFVPLSDGDAVAASALALPATPLPLAELFASIAEGTLGNAAHAAKTHDF</sequence>
<dbReference type="SUPFAM" id="SSF53850">
    <property type="entry name" value="Periplasmic binding protein-like II"/>
    <property type="match status" value="1"/>
</dbReference>
<evidence type="ECO:0000256" key="4">
    <source>
        <dbReference type="ARBA" id="ARBA00023163"/>
    </source>
</evidence>
<dbReference type="Gene3D" id="3.40.190.10">
    <property type="entry name" value="Periplasmic binding protein-like II"/>
    <property type="match status" value="2"/>
</dbReference>
<accession>A0A645GFV2</accession>
<organism evidence="6">
    <name type="scientific">bioreactor metagenome</name>
    <dbReference type="NCBI Taxonomy" id="1076179"/>
    <lineage>
        <taxon>unclassified sequences</taxon>
        <taxon>metagenomes</taxon>
        <taxon>ecological metagenomes</taxon>
    </lineage>
</organism>
<evidence type="ECO:0000256" key="2">
    <source>
        <dbReference type="ARBA" id="ARBA00023015"/>
    </source>
</evidence>